<dbReference type="Proteomes" id="UP000053815">
    <property type="component" value="Unassembled WGS sequence"/>
</dbReference>
<protein>
    <submittedName>
        <fullName evidence="6">Uncharacterized protein</fullName>
    </submittedName>
</protein>
<dbReference type="PANTHER" id="PTHR34292:SF2">
    <property type="entry name" value="OUTER SPORE WALL PROTEIN LDS1"/>
    <property type="match status" value="1"/>
</dbReference>
<feature type="transmembrane region" description="Helical" evidence="5">
    <location>
        <begin position="187"/>
        <end position="212"/>
    </location>
</feature>
<evidence type="ECO:0000313" key="7">
    <source>
        <dbReference type="Proteomes" id="UP000053815"/>
    </source>
</evidence>
<keyword evidence="3 5" id="KW-1133">Transmembrane helix</keyword>
<evidence type="ECO:0000256" key="1">
    <source>
        <dbReference type="ARBA" id="ARBA00004141"/>
    </source>
</evidence>
<evidence type="ECO:0000313" key="6">
    <source>
        <dbReference type="EMBL" id="GAN09519.1"/>
    </source>
</evidence>
<reference evidence="6" key="1">
    <citation type="submission" date="2014-09" db="EMBL/GenBank/DDBJ databases">
        <title>Draft genome sequence of an oleaginous Mucoromycotina fungus Mucor ambiguus NBRC6742.</title>
        <authorList>
            <person name="Takeda I."/>
            <person name="Yamane N."/>
            <person name="Morita T."/>
            <person name="Tamano K."/>
            <person name="Machida M."/>
            <person name="Baker S."/>
            <person name="Koike H."/>
        </authorList>
    </citation>
    <scope>NUCLEOTIDE SEQUENCE</scope>
    <source>
        <strain evidence="6">NBRC 6742</strain>
    </source>
</reference>
<keyword evidence="4 5" id="KW-0472">Membrane</keyword>
<sequence length="296" mass="33514">MLNVLRERRLPTAAYPIRGFAHFLHHPQRHAGPIFLSIVKVIATSSVVVIPLYRYGFGFQHTLLERAYKAFFSSHTPHTSMDSLLIKVSSLVLCLVETSAITLQIGNHFIGNIRARLFDSVLNERNGLPHQDESEANLALISAKVAGPASQDGSTASKYHFLSPRYLMILSAQQDDDWSIFFLRSALFVLTLPLNVVPVVGPLCFISIQALFRGGVAHKRYFQLYKWTPEQRQRRIEAYFWQYQRFGLVATALEMLPFVGYLFMYTNQVGAALWAMDLHDRKLLEPSASASSPKQD</sequence>
<dbReference type="InterPro" id="IPR059112">
    <property type="entry name" value="CysZ/EI24"/>
</dbReference>
<comment type="subcellular location">
    <subcellularLocation>
        <location evidence="1">Membrane</location>
        <topology evidence="1">Multi-pass membrane protein</topology>
    </subcellularLocation>
</comment>
<dbReference type="STRING" id="91626.A0A0C9MPY4"/>
<gene>
    <name evidence="6" type="ORF">MAM1_0272d09049</name>
</gene>
<dbReference type="EMBL" id="DF836561">
    <property type="protein sequence ID" value="GAN09519.1"/>
    <property type="molecule type" value="Genomic_DNA"/>
</dbReference>
<dbReference type="AlphaFoldDB" id="A0A0C9MPY4"/>
<dbReference type="Pfam" id="PF07264">
    <property type="entry name" value="EI24"/>
    <property type="match status" value="1"/>
</dbReference>
<evidence type="ECO:0000256" key="4">
    <source>
        <dbReference type="ARBA" id="ARBA00023136"/>
    </source>
</evidence>
<organism evidence="6">
    <name type="scientific">Mucor ambiguus</name>
    <dbReference type="NCBI Taxonomy" id="91626"/>
    <lineage>
        <taxon>Eukaryota</taxon>
        <taxon>Fungi</taxon>
        <taxon>Fungi incertae sedis</taxon>
        <taxon>Mucoromycota</taxon>
        <taxon>Mucoromycotina</taxon>
        <taxon>Mucoromycetes</taxon>
        <taxon>Mucorales</taxon>
        <taxon>Mucorineae</taxon>
        <taxon>Mucoraceae</taxon>
        <taxon>Mucor</taxon>
    </lineage>
</organism>
<dbReference type="OrthoDB" id="10012223at2759"/>
<keyword evidence="7" id="KW-1185">Reference proteome</keyword>
<accession>A0A0C9MPY4</accession>
<dbReference type="PANTHER" id="PTHR34292">
    <property type="entry name" value="OUTER SPORE WALL PROTEIN LDS1"/>
    <property type="match status" value="1"/>
</dbReference>
<evidence type="ECO:0000256" key="5">
    <source>
        <dbReference type="SAM" id="Phobius"/>
    </source>
</evidence>
<evidence type="ECO:0000256" key="3">
    <source>
        <dbReference type="ARBA" id="ARBA00022989"/>
    </source>
</evidence>
<dbReference type="InterPro" id="IPR052786">
    <property type="entry name" value="Spore_wall_assembly"/>
</dbReference>
<proteinExistence type="predicted"/>
<name>A0A0C9MPY4_9FUNG</name>
<evidence type="ECO:0000256" key="2">
    <source>
        <dbReference type="ARBA" id="ARBA00022692"/>
    </source>
</evidence>
<keyword evidence="2 5" id="KW-0812">Transmembrane</keyword>
<dbReference type="PROSITE" id="PS50096">
    <property type="entry name" value="IQ"/>
    <property type="match status" value="1"/>
</dbReference>